<dbReference type="Proteomes" id="UP000256329">
    <property type="component" value="Unassembled WGS sequence"/>
</dbReference>
<protein>
    <submittedName>
        <fullName evidence="9">MFS transporter</fullName>
    </submittedName>
</protein>
<evidence type="ECO:0000256" key="6">
    <source>
        <dbReference type="ARBA" id="ARBA00023136"/>
    </source>
</evidence>
<dbReference type="GO" id="GO:0005886">
    <property type="term" value="C:plasma membrane"/>
    <property type="evidence" value="ECO:0007669"/>
    <property type="project" value="UniProtKB-SubCell"/>
</dbReference>
<feature type="domain" description="Major facilitator superfamily (MFS) profile" evidence="8">
    <location>
        <begin position="1"/>
        <end position="192"/>
    </location>
</feature>
<evidence type="ECO:0000256" key="4">
    <source>
        <dbReference type="ARBA" id="ARBA00022692"/>
    </source>
</evidence>
<accession>A0A3D8P4M3</accession>
<keyword evidence="4 7" id="KW-0812">Transmembrane</keyword>
<evidence type="ECO:0000313" key="10">
    <source>
        <dbReference type="Proteomes" id="UP000256329"/>
    </source>
</evidence>
<dbReference type="Gene3D" id="1.20.1250.20">
    <property type="entry name" value="MFS general substrate transporter like domains"/>
    <property type="match status" value="1"/>
</dbReference>
<keyword evidence="6 7" id="KW-0472">Membrane</keyword>
<comment type="subcellular location">
    <subcellularLocation>
        <location evidence="1">Cell membrane</location>
        <topology evidence="1">Multi-pass membrane protein</topology>
    </subcellularLocation>
</comment>
<dbReference type="PROSITE" id="PS50850">
    <property type="entry name" value="MFS"/>
    <property type="match status" value="1"/>
</dbReference>
<evidence type="ECO:0000313" key="9">
    <source>
        <dbReference type="EMBL" id="RDV84183.1"/>
    </source>
</evidence>
<keyword evidence="5 7" id="KW-1133">Transmembrane helix</keyword>
<reference evidence="9 10" key="1">
    <citation type="submission" date="2018-08" db="EMBL/GenBank/DDBJ databases">
        <title>Form III RuBisCO-mediated autotrophy in Thermodesulfobium bacteria.</title>
        <authorList>
            <person name="Toshchakov S.V."/>
            <person name="Kublanov I.V."/>
            <person name="Frolov E."/>
            <person name="Bonch-Osmolovskaya E.A."/>
            <person name="Tourova T.P."/>
            <person name="Chernych N.A."/>
            <person name="Lebedinsky A.V."/>
        </authorList>
    </citation>
    <scope>NUCLEOTIDE SEQUENCE [LARGE SCALE GENOMIC DNA]</scope>
    <source>
        <strain evidence="9 10">SR</strain>
    </source>
</reference>
<dbReference type="Pfam" id="PF07690">
    <property type="entry name" value="MFS_1"/>
    <property type="match status" value="1"/>
</dbReference>
<dbReference type="OrthoDB" id="65739at2"/>
<evidence type="ECO:0000256" key="3">
    <source>
        <dbReference type="ARBA" id="ARBA00022475"/>
    </source>
</evidence>
<sequence>MLLRKHLYLFSLAVLPVMICSGMVYSVLALYFSHLGASTGEIGLIYTTGATAGALAGPHLGRLADRYGRKPVILGAMLGFLAIFLGYASMRQVELAFLIQAVEGAAWAALGTAASAMVADLAPPAERGWAMGVYDRTWFIGWIIGPSFGGFIAEHLGFRCTFLAAGSLLLLGIGLLSLVPEPRRSPESSGGS</sequence>
<gene>
    <name evidence="9" type="ORF">DXX99_02400</name>
</gene>
<dbReference type="PANTHER" id="PTHR43414">
    <property type="entry name" value="MULTIDRUG RESISTANCE PROTEIN MDTG"/>
    <property type="match status" value="1"/>
</dbReference>
<proteinExistence type="predicted"/>
<evidence type="ECO:0000256" key="2">
    <source>
        <dbReference type="ARBA" id="ARBA00022448"/>
    </source>
</evidence>
<evidence type="ECO:0000256" key="1">
    <source>
        <dbReference type="ARBA" id="ARBA00004651"/>
    </source>
</evidence>
<dbReference type="AlphaFoldDB" id="A0A3D8P4M3"/>
<feature type="transmembrane region" description="Helical" evidence="7">
    <location>
        <begin position="162"/>
        <end position="179"/>
    </location>
</feature>
<name>A0A3D8P4M3_9THEO</name>
<feature type="transmembrane region" description="Helical" evidence="7">
    <location>
        <begin position="138"/>
        <end position="156"/>
    </location>
</feature>
<comment type="caution">
    <text evidence="9">The sequence shown here is derived from an EMBL/GenBank/DDBJ whole genome shotgun (WGS) entry which is preliminary data.</text>
</comment>
<dbReference type="InterPro" id="IPR011701">
    <property type="entry name" value="MFS"/>
</dbReference>
<dbReference type="PROSITE" id="PS00216">
    <property type="entry name" value="SUGAR_TRANSPORT_1"/>
    <property type="match status" value="1"/>
</dbReference>
<keyword evidence="2" id="KW-0813">Transport</keyword>
<dbReference type="PANTHER" id="PTHR43414:SF6">
    <property type="entry name" value="MULTIDRUG RESISTANCE PROTEIN MDTG"/>
    <property type="match status" value="1"/>
</dbReference>
<evidence type="ECO:0000256" key="7">
    <source>
        <dbReference type="SAM" id="Phobius"/>
    </source>
</evidence>
<dbReference type="InterPro" id="IPR036259">
    <property type="entry name" value="MFS_trans_sf"/>
</dbReference>
<evidence type="ECO:0000259" key="8">
    <source>
        <dbReference type="PROSITE" id="PS50850"/>
    </source>
</evidence>
<feature type="transmembrane region" description="Helical" evidence="7">
    <location>
        <begin position="72"/>
        <end position="90"/>
    </location>
</feature>
<dbReference type="InterPro" id="IPR005829">
    <property type="entry name" value="Sugar_transporter_CS"/>
</dbReference>
<organism evidence="9 10">
    <name type="scientific">Ammonifex thiophilus</name>
    <dbReference type="NCBI Taxonomy" id="444093"/>
    <lineage>
        <taxon>Bacteria</taxon>
        <taxon>Bacillati</taxon>
        <taxon>Bacillota</taxon>
        <taxon>Clostridia</taxon>
        <taxon>Thermoanaerobacterales</taxon>
        <taxon>Thermoanaerobacteraceae</taxon>
        <taxon>Ammonifex</taxon>
    </lineage>
</organism>
<feature type="transmembrane region" description="Helical" evidence="7">
    <location>
        <begin position="96"/>
        <end position="118"/>
    </location>
</feature>
<feature type="transmembrane region" description="Helical" evidence="7">
    <location>
        <begin position="7"/>
        <end position="31"/>
    </location>
</feature>
<keyword evidence="10" id="KW-1185">Reference proteome</keyword>
<dbReference type="InterPro" id="IPR020846">
    <property type="entry name" value="MFS_dom"/>
</dbReference>
<dbReference type="GO" id="GO:0022857">
    <property type="term" value="F:transmembrane transporter activity"/>
    <property type="evidence" value="ECO:0007669"/>
    <property type="project" value="InterPro"/>
</dbReference>
<keyword evidence="3" id="KW-1003">Cell membrane</keyword>
<dbReference type="SUPFAM" id="SSF103473">
    <property type="entry name" value="MFS general substrate transporter"/>
    <property type="match status" value="1"/>
</dbReference>
<evidence type="ECO:0000256" key="5">
    <source>
        <dbReference type="ARBA" id="ARBA00022989"/>
    </source>
</evidence>
<dbReference type="EMBL" id="QSLN01000002">
    <property type="protein sequence ID" value="RDV84183.1"/>
    <property type="molecule type" value="Genomic_DNA"/>
</dbReference>